<dbReference type="PROSITE" id="PS50005">
    <property type="entry name" value="TPR"/>
    <property type="match status" value="1"/>
</dbReference>
<dbReference type="Gene3D" id="1.25.40.10">
    <property type="entry name" value="Tetratricopeptide repeat domain"/>
    <property type="match status" value="2"/>
</dbReference>
<gene>
    <name evidence="3" type="ORF">GZ22_16400</name>
</gene>
<dbReference type="Proteomes" id="UP000027980">
    <property type="component" value="Chromosome"/>
</dbReference>
<feature type="repeat" description="TPR" evidence="1">
    <location>
        <begin position="319"/>
        <end position="352"/>
    </location>
</feature>
<keyword evidence="1" id="KW-0802">TPR repeat</keyword>
<dbReference type="InterPro" id="IPR019734">
    <property type="entry name" value="TPR_rpt"/>
</dbReference>
<dbReference type="RefSeq" id="WP_051748370.1">
    <property type="nucleotide sequence ID" value="NZ_CP008876.1"/>
</dbReference>
<evidence type="ECO:0000313" key="3">
    <source>
        <dbReference type="EMBL" id="AIF68058.1"/>
    </source>
</evidence>
<evidence type="ECO:0000259" key="2">
    <source>
        <dbReference type="Pfam" id="PF00535"/>
    </source>
</evidence>
<dbReference type="InterPro" id="IPR001173">
    <property type="entry name" value="Glyco_trans_2-like"/>
</dbReference>
<dbReference type="InterPro" id="IPR011990">
    <property type="entry name" value="TPR-like_helical_dom_sf"/>
</dbReference>
<dbReference type="PANTHER" id="PTHR43630:SF2">
    <property type="entry name" value="GLYCOSYLTRANSFERASE"/>
    <property type="match status" value="1"/>
</dbReference>
<organism evidence="3 4">
    <name type="scientific">Terribacillus saccharophilus</name>
    <dbReference type="NCBI Taxonomy" id="361277"/>
    <lineage>
        <taxon>Bacteria</taxon>
        <taxon>Bacillati</taxon>
        <taxon>Bacillota</taxon>
        <taxon>Bacilli</taxon>
        <taxon>Bacillales</taxon>
        <taxon>Bacillaceae</taxon>
        <taxon>Terribacillus</taxon>
    </lineage>
</organism>
<dbReference type="OrthoDB" id="9815923at2"/>
<sequence>MKTKPNVSLCMIVKNEEKVIKRCLDSVVDLIEDIIIVDTGSTDSTIEMIQEYENIRLFSFEWNNNFADARNFAASHAQGEWILVLDADEFLEPTNARAVIDDLKNSKNDVYAINIVNFVGSDGNRIIENKHVRLYKNSGVYKYTRAIHEQITHKDNKNFTIKLSGLIAYHSGYMEEVVKNKQKTKRNKKLIDLQLKKEKDGFDYYNLGNELKTEKKYEQALNAYVTAYKKKIDPFINWVPICLLNMTETLILLDRHNDALNVLQDAIRIYQDSADFLFVKGSIYLSQGRLEDAKQVFTLILNEKSTFKTVVKSSDSIEYLPSLRLGKIYELENNIEKAVTYYSKALNINNHCFDSLTSLVKILAVHTSAKETFELARPYLEYNKYDVIRFLLNEGLHELLSEIVQHSTLDKDIIDIIGVKTAIINFTEIQEDWLEKDEQKLAKALKLRFIDAGDIYLLHLLKPTQELSDVYRNIILNSVLGFTIDDHYDKDKLKKEEYTLEFCYMIKKLVKYQNFEIANELLEQVSLFSPSIYAKLGGILFKLSQQDLAITMYERSDENNLEKQDYLNIVLWLKAQGNLAEANRISKEALMKFKDDYVFYEQIIETDENPEPYLIEALNLYKDSIWLEEKLLRI</sequence>
<reference evidence="3 4" key="1">
    <citation type="submission" date="2014-07" db="EMBL/GenBank/DDBJ databases">
        <title>Complete genome sequence of a moderately halophilic bacterium Terribacillus aidingensis MP602, isolated from Cryptomeria fortunei in Tianmu mountain in China.</title>
        <authorList>
            <person name="Wang Y."/>
            <person name="Lu P."/>
            <person name="Zhang L."/>
        </authorList>
    </citation>
    <scope>NUCLEOTIDE SEQUENCE [LARGE SCALE GENOMIC DNA]</scope>
    <source>
        <strain evidence="3 4">MP602</strain>
    </source>
</reference>
<protein>
    <recommendedName>
        <fullName evidence="2">Glycosyltransferase 2-like domain-containing protein</fullName>
    </recommendedName>
</protein>
<accession>A0A075LUK8</accession>
<proteinExistence type="predicted"/>
<feature type="domain" description="Glycosyltransferase 2-like" evidence="2">
    <location>
        <begin position="8"/>
        <end position="160"/>
    </location>
</feature>
<name>A0A075LUK8_9BACI</name>
<dbReference type="CDD" id="cd02511">
    <property type="entry name" value="Beta4Glucosyltransferase"/>
    <property type="match status" value="1"/>
</dbReference>
<dbReference type="SUPFAM" id="SSF48452">
    <property type="entry name" value="TPR-like"/>
    <property type="match status" value="2"/>
</dbReference>
<dbReference type="SMART" id="SM00028">
    <property type="entry name" value="TPR"/>
    <property type="match status" value="5"/>
</dbReference>
<dbReference type="InterPro" id="IPR029044">
    <property type="entry name" value="Nucleotide-diphossugar_trans"/>
</dbReference>
<dbReference type="SUPFAM" id="SSF53448">
    <property type="entry name" value="Nucleotide-diphospho-sugar transferases"/>
    <property type="match status" value="1"/>
</dbReference>
<dbReference type="AlphaFoldDB" id="A0A075LUK8"/>
<dbReference type="Pfam" id="PF13181">
    <property type="entry name" value="TPR_8"/>
    <property type="match status" value="2"/>
</dbReference>
<dbReference type="PANTHER" id="PTHR43630">
    <property type="entry name" value="POLY-BETA-1,6-N-ACETYL-D-GLUCOSAMINE SYNTHASE"/>
    <property type="match status" value="1"/>
</dbReference>
<evidence type="ECO:0000256" key="1">
    <source>
        <dbReference type="PROSITE-ProRule" id="PRU00339"/>
    </source>
</evidence>
<dbReference type="Gene3D" id="3.90.550.10">
    <property type="entry name" value="Spore Coat Polysaccharide Biosynthesis Protein SpsA, Chain A"/>
    <property type="match status" value="1"/>
</dbReference>
<dbReference type="GeneID" id="34223003"/>
<dbReference type="HOGENOM" id="CLU_023736_1_0_9"/>
<dbReference type="KEGG" id="tap:GZ22_16400"/>
<evidence type="ECO:0000313" key="4">
    <source>
        <dbReference type="Proteomes" id="UP000027980"/>
    </source>
</evidence>
<dbReference type="Pfam" id="PF00535">
    <property type="entry name" value="Glycos_transf_2"/>
    <property type="match status" value="1"/>
</dbReference>
<dbReference type="EMBL" id="CP008876">
    <property type="protein sequence ID" value="AIF68058.1"/>
    <property type="molecule type" value="Genomic_DNA"/>
</dbReference>